<dbReference type="AlphaFoldDB" id="A0AAD9R043"/>
<dbReference type="Pfam" id="PF01344">
    <property type="entry name" value="Kelch_1"/>
    <property type="match status" value="2"/>
</dbReference>
<dbReference type="PROSITE" id="PS50097">
    <property type="entry name" value="BTB"/>
    <property type="match status" value="1"/>
</dbReference>
<reference evidence="4" key="1">
    <citation type="journal article" date="2023" name="G3 (Bethesda)">
        <title>Whole genome assembly and annotation of the endangered Caribbean coral Acropora cervicornis.</title>
        <authorList>
            <person name="Selwyn J.D."/>
            <person name="Vollmer S.V."/>
        </authorList>
    </citation>
    <scope>NUCLEOTIDE SEQUENCE</scope>
    <source>
        <strain evidence="4">K2</strain>
    </source>
</reference>
<dbReference type="InterPro" id="IPR011705">
    <property type="entry name" value="BACK"/>
</dbReference>
<accession>A0AAD9R043</accession>
<dbReference type="InterPro" id="IPR015915">
    <property type="entry name" value="Kelch-typ_b-propeller"/>
</dbReference>
<dbReference type="SMART" id="SM00875">
    <property type="entry name" value="BACK"/>
    <property type="match status" value="1"/>
</dbReference>
<name>A0AAD9R043_ACRCE</name>
<evidence type="ECO:0000313" key="5">
    <source>
        <dbReference type="Proteomes" id="UP001249851"/>
    </source>
</evidence>
<dbReference type="InterPro" id="IPR006652">
    <property type="entry name" value="Kelch_1"/>
</dbReference>
<dbReference type="PRINTS" id="PR00501">
    <property type="entry name" value="KELCHREPEAT"/>
</dbReference>
<dbReference type="Gene3D" id="3.30.710.10">
    <property type="entry name" value="Potassium Channel Kv1.1, Chain A"/>
    <property type="match status" value="1"/>
</dbReference>
<dbReference type="PIRSF" id="PIRSF037037">
    <property type="entry name" value="Kelch-like_protein_gigaxonin"/>
    <property type="match status" value="1"/>
</dbReference>
<dbReference type="PANTHER" id="PTHR24412">
    <property type="entry name" value="KELCH PROTEIN"/>
    <property type="match status" value="1"/>
</dbReference>
<comment type="caution">
    <text evidence="4">The sequence shown here is derived from an EMBL/GenBank/DDBJ whole genome shotgun (WGS) entry which is preliminary data.</text>
</comment>
<evidence type="ECO:0000256" key="2">
    <source>
        <dbReference type="ARBA" id="ARBA00022737"/>
    </source>
</evidence>
<evidence type="ECO:0000313" key="4">
    <source>
        <dbReference type="EMBL" id="KAK2570310.1"/>
    </source>
</evidence>
<sequence length="605" mass="67641">MSDLKQMKMISPVFSRNDMDFKRKIKQSVMPTKGGSCRSTMSEASETGSLSHRLRHAQSILTALENLRKREELCDVVLKISETEIKAHRVILAAVSPYFNVMFTGDLAESKKNVVELNNLDASAVSIVVEFAYVAQANITTENVESLLTVASFLQVQCLVEKCCRFLDRKLQPSNCLGIRRFALMNGCFTLGKTAYQYAMRHFIQTTQLEEFLQCSLEEVLELLSEDALYVRHEEEVYEAAVRWLRYNPGERSEKIPMLVEIIRFPLMAWEFLVTRVVDDGFITSNSCTSHLFEEARTFHLNPDPSNNEVRYASRLRPRKLYGQAEWIYVVGGETSPGRQTIKSVTKINPSSSMWVEVCPMQTPRRGLGVAILDGILYAIGGSDGIAALNEVESYDPSLDSWATTTSMIEHRSSLGVCILDGFLYALGGYNGQTTLNSVEKFNPLTREWSMVTAMNTRRSMLGVASLNGRLYAVGGYDGISDLSSVECFISQPDIWQQVASMKTPRSMVGVAVLNRRLFVVGGCNKHSLESVETYNPDTDSWTIVASMKQPRSGVGTCVVDGLLYVVGGSNGMDYLNSIEVFHSQTERWTSANFTIARRRFGCCS</sequence>
<dbReference type="SUPFAM" id="SSF54695">
    <property type="entry name" value="POZ domain"/>
    <property type="match status" value="1"/>
</dbReference>
<keyword evidence="1" id="KW-0880">Kelch repeat</keyword>
<dbReference type="Pfam" id="PF24681">
    <property type="entry name" value="Kelch_KLHDC2_KLHL20_DRC7"/>
    <property type="match status" value="1"/>
</dbReference>
<dbReference type="FunFam" id="1.25.40.420:FF:000001">
    <property type="entry name" value="Kelch-like family member 12"/>
    <property type="match status" value="1"/>
</dbReference>
<dbReference type="EMBL" id="JARQWQ010000008">
    <property type="protein sequence ID" value="KAK2570310.1"/>
    <property type="molecule type" value="Genomic_DNA"/>
</dbReference>
<dbReference type="SMART" id="SM00225">
    <property type="entry name" value="BTB"/>
    <property type="match status" value="1"/>
</dbReference>
<dbReference type="InterPro" id="IPR017096">
    <property type="entry name" value="BTB-kelch_protein"/>
</dbReference>
<dbReference type="PANTHER" id="PTHR24412:SF441">
    <property type="entry name" value="KELCH-LIKE PROTEIN 28"/>
    <property type="match status" value="1"/>
</dbReference>
<keyword evidence="5" id="KW-1185">Reference proteome</keyword>
<feature type="domain" description="BTB" evidence="3">
    <location>
        <begin position="74"/>
        <end position="141"/>
    </location>
</feature>
<protein>
    <submittedName>
        <fullName evidence="4">Kelch-like protein 17</fullName>
    </submittedName>
</protein>
<dbReference type="SUPFAM" id="SSF117281">
    <property type="entry name" value="Kelch motif"/>
    <property type="match status" value="2"/>
</dbReference>
<keyword evidence="2" id="KW-0677">Repeat</keyword>
<reference evidence="4" key="2">
    <citation type="journal article" date="2023" name="Science">
        <title>Genomic signatures of disease resistance in endangered staghorn corals.</title>
        <authorList>
            <person name="Vollmer S.V."/>
            <person name="Selwyn J.D."/>
            <person name="Despard B.A."/>
            <person name="Roesel C.L."/>
        </authorList>
    </citation>
    <scope>NUCLEOTIDE SEQUENCE</scope>
    <source>
        <strain evidence="4">K2</strain>
    </source>
</reference>
<dbReference type="Proteomes" id="UP001249851">
    <property type="component" value="Unassembled WGS sequence"/>
</dbReference>
<dbReference type="Pfam" id="PF07707">
    <property type="entry name" value="BACK"/>
    <property type="match status" value="1"/>
</dbReference>
<dbReference type="InterPro" id="IPR000210">
    <property type="entry name" value="BTB/POZ_dom"/>
</dbReference>
<dbReference type="InterPro" id="IPR011333">
    <property type="entry name" value="SKP1/BTB/POZ_sf"/>
</dbReference>
<evidence type="ECO:0000259" key="3">
    <source>
        <dbReference type="PROSITE" id="PS50097"/>
    </source>
</evidence>
<organism evidence="4 5">
    <name type="scientific">Acropora cervicornis</name>
    <name type="common">Staghorn coral</name>
    <dbReference type="NCBI Taxonomy" id="6130"/>
    <lineage>
        <taxon>Eukaryota</taxon>
        <taxon>Metazoa</taxon>
        <taxon>Cnidaria</taxon>
        <taxon>Anthozoa</taxon>
        <taxon>Hexacorallia</taxon>
        <taxon>Scleractinia</taxon>
        <taxon>Astrocoeniina</taxon>
        <taxon>Acroporidae</taxon>
        <taxon>Acropora</taxon>
    </lineage>
</organism>
<dbReference type="Gene3D" id="1.25.40.420">
    <property type="match status" value="1"/>
</dbReference>
<dbReference type="Gene3D" id="2.120.10.80">
    <property type="entry name" value="Kelch-type beta propeller"/>
    <property type="match status" value="2"/>
</dbReference>
<proteinExistence type="predicted"/>
<dbReference type="SMART" id="SM00612">
    <property type="entry name" value="Kelch"/>
    <property type="match status" value="6"/>
</dbReference>
<evidence type="ECO:0000256" key="1">
    <source>
        <dbReference type="ARBA" id="ARBA00022441"/>
    </source>
</evidence>
<dbReference type="Pfam" id="PF00651">
    <property type="entry name" value="BTB"/>
    <property type="match status" value="1"/>
</dbReference>
<gene>
    <name evidence="4" type="ORF">P5673_005100</name>
</gene>